<dbReference type="Gene3D" id="1.10.3210.10">
    <property type="entry name" value="Hypothetical protein af1432"/>
    <property type="match status" value="1"/>
</dbReference>
<evidence type="ECO:0000259" key="1">
    <source>
        <dbReference type="PROSITE" id="PS51833"/>
    </source>
</evidence>
<proteinExistence type="predicted"/>
<dbReference type="SUPFAM" id="SSF109604">
    <property type="entry name" value="HD-domain/PDEase-like"/>
    <property type="match status" value="1"/>
</dbReference>
<feature type="domain" description="HDOD" evidence="1">
    <location>
        <begin position="23"/>
        <end position="214"/>
    </location>
</feature>
<dbReference type="AlphaFoldDB" id="A0A385YWB1"/>
<dbReference type="RefSeq" id="WP_119891838.1">
    <property type="nucleotide sequence ID" value="NZ_CP032419.1"/>
</dbReference>
<name>A0A385YWB1_9PSED</name>
<dbReference type="PROSITE" id="PS51833">
    <property type="entry name" value="HDOD"/>
    <property type="match status" value="1"/>
</dbReference>
<sequence length="508" mass="56436">MPTPKPLPRTFDAWRQQLETLRLPVPAEQHEQLRRALRDSRRSLRELAELLQGCPGAALHLLREANRHVGSLGQPAESLEVALNRLGLQRSEELLNQLPALAETDIPKALRQLLQISQHAAQQASGLFGARLARLWQELHCTSLLFLAPLWPLAMTQPQLFEAWEQRVLVAGEPATKVEFELFGLPLLQLGLQLAEHWRLPEWIAHGYRLLLSDRRLLVKALQIAHDHEHPLQQQQRLDADPALRRWLTQPANTVLLANSLALSAHASWGGNHSLRWQRLSALYLQLPLGDIQQLVHQQAVTSARQPSSAAPWQPAEALLWPWTASHWQPLPAPAAAVTPAADLSDWRQACAELLCEPSPFLNVGQLTACARDALQHCGLPRVMLLLADRSHSRLRAQQSAGLAAEAKGLELEPNHSQVLRRLLAQPGQLRLSPANLAQYSALLPGALKALFPSEHLLLRSLASNGRVVMLVVADRLGQPLGDSQLQAFAKTVQCIERAVSSFARRAR</sequence>
<dbReference type="KEGG" id="pcav:D3880_01855"/>
<dbReference type="Proteomes" id="UP000265560">
    <property type="component" value="Chromosome"/>
</dbReference>
<dbReference type="Pfam" id="PF08668">
    <property type="entry name" value="HDOD"/>
    <property type="match status" value="1"/>
</dbReference>
<organism evidence="2 3">
    <name type="scientific">Pseudomonas cavernae</name>
    <dbReference type="NCBI Taxonomy" id="2320867"/>
    <lineage>
        <taxon>Bacteria</taxon>
        <taxon>Pseudomonadati</taxon>
        <taxon>Pseudomonadota</taxon>
        <taxon>Gammaproteobacteria</taxon>
        <taxon>Pseudomonadales</taxon>
        <taxon>Pseudomonadaceae</taxon>
        <taxon>Pseudomonas</taxon>
    </lineage>
</organism>
<dbReference type="EMBL" id="CP032419">
    <property type="protein sequence ID" value="AYC31205.1"/>
    <property type="molecule type" value="Genomic_DNA"/>
</dbReference>
<dbReference type="InterPro" id="IPR013976">
    <property type="entry name" value="HDOD"/>
</dbReference>
<evidence type="ECO:0000313" key="2">
    <source>
        <dbReference type="EMBL" id="AYC31205.1"/>
    </source>
</evidence>
<gene>
    <name evidence="2" type="ORF">D3880_01855</name>
</gene>
<reference evidence="3" key="1">
    <citation type="submission" date="2018-09" db="EMBL/GenBank/DDBJ databases">
        <authorList>
            <person name="Zhu H."/>
        </authorList>
    </citation>
    <scope>NUCLEOTIDE SEQUENCE [LARGE SCALE GENOMIC DNA]</scope>
    <source>
        <strain evidence="3">K2W31S-8</strain>
    </source>
</reference>
<protein>
    <submittedName>
        <fullName evidence="2">HDOD domain-containing protein</fullName>
    </submittedName>
</protein>
<keyword evidence="3" id="KW-1185">Reference proteome</keyword>
<dbReference type="OrthoDB" id="7023490at2"/>
<evidence type="ECO:0000313" key="3">
    <source>
        <dbReference type="Proteomes" id="UP000265560"/>
    </source>
</evidence>
<accession>A0A385YWB1</accession>